<evidence type="ECO:0000313" key="6">
    <source>
        <dbReference type="EMBL" id="MDE49778.1"/>
    </source>
</evidence>
<dbReference type="GO" id="GO:0006412">
    <property type="term" value="P:translation"/>
    <property type="evidence" value="ECO:0007669"/>
    <property type="project" value="InterPro"/>
</dbReference>
<evidence type="ECO:0000256" key="3">
    <source>
        <dbReference type="ARBA" id="ARBA00023274"/>
    </source>
</evidence>
<dbReference type="Gene3D" id="1.10.168.20">
    <property type="entry name" value="Ribosomal protein S8e, subdomain"/>
    <property type="match status" value="1"/>
</dbReference>
<gene>
    <name evidence="6" type="primary">rps8</name>
    <name evidence="6" type="ORF">g.6121</name>
</gene>
<dbReference type="PROSITE" id="PS01193">
    <property type="entry name" value="RIBOSOMAL_S8E"/>
    <property type="match status" value="1"/>
</dbReference>
<evidence type="ECO:0000256" key="5">
    <source>
        <dbReference type="SAM" id="MobiDB-lite"/>
    </source>
</evidence>
<dbReference type="EMBL" id="GGYP01005007">
    <property type="protein sequence ID" value="MDE49778.1"/>
    <property type="molecule type" value="Transcribed_RNA"/>
</dbReference>
<evidence type="ECO:0000256" key="1">
    <source>
        <dbReference type="ARBA" id="ARBA00005257"/>
    </source>
</evidence>
<dbReference type="PANTHER" id="PTHR10394">
    <property type="entry name" value="40S RIBOSOMAL PROTEIN S8"/>
    <property type="match status" value="1"/>
</dbReference>
<feature type="region of interest" description="Disordered" evidence="5">
    <location>
        <begin position="1"/>
        <end position="21"/>
    </location>
</feature>
<reference evidence="6" key="1">
    <citation type="submission" date="2018-10" db="EMBL/GenBank/DDBJ databases">
        <title>Transcriptome assembly of Aceria tosichella (Wheat curl mite) Type 2.</title>
        <authorList>
            <person name="Scully E.D."/>
            <person name="Geib S.M."/>
            <person name="Palmer N.A."/>
            <person name="Gupta A.K."/>
            <person name="Sarath G."/>
            <person name="Tatineni S."/>
        </authorList>
    </citation>
    <scope>NUCLEOTIDE SEQUENCE</scope>
    <source>
        <strain evidence="6">LincolnNE</strain>
    </source>
</reference>
<keyword evidence="3 4" id="KW-0687">Ribonucleoprotein</keyword>
<proteinExistence type="inferred from homology"/>
<dbReference type="GO" id="GO:0005840">
    <property type="term" value="C:ribosome"/>
    <property type="evidence" value="ECO:0007669"/>
    <property type="project" value="UniProtKB-KW"/>
</dbReference>
<dbReference type="GO" id="GO:0003735">
    <property type="term" value="F:structural constituent of ribosome"/>
    <property type="evidence" value="ECO:0007669"/>
    <property type="project" value="InterPro"/>
</dbReference>
<protein>
    <recommendedName>
        <fullName evidence="4">40S ribosomal protein S8</fullName>
    </recommendedName>
</protein>
<dbReference type="InterPro" id="IPR042563">
    <property type="entry name" value="Ribosomal_protein_eS8_euk"/>
</dbReference>
<dbReference type="InterPro" id="IPR018283">
    <property type="entry name" value="Ribosomal_eS8_CS"/>
</dbReference>
<accession>A0A6G1SH96</accession>
<sequence length="207" mass="23517">MGISQDNWHKRRATGGKRKPIRMKRKFEIGRPAANTKIGVRRVRTVRVRGGNLKARALRLNHGNFAWASEHTTRKARIIDVVYNASNNELVRTKTLVKNCIVLIDSGPFRQWYESHYATTIGKRKATAKALKQKKDVSKISASNRGKYLTRQKTAAVEQLLEDQFTSGKLLACIASRPGQVGRADGYILEGKELEFYHRRMKAKKGK</sequence>
<dbReference type="NCBIfam" id="TIGR00307">
    <property type="entry name" value="eS8"/>
    <property type="match status" value="1"/>
</dbReference>
<organism evidence="6">
    <name type="scientific">Aceria tosichella</name>
    <name type="common">wheat curl mite</name>
    <dbReference type="NCBI Taxonomy" id="561515"/>
    <lineage>
        <taxon>Eukaryota</taxon>
        <taxon>Metazoa</taxon>
        <taxon>Ecdysozoa</taxon>
        <taxon>Arthropoda</taxon>
        <taxon>Chelicerata</taxon>
        <taxon>Arachnida</taxon>
        <taxon>Acari</taxon>
        <taxon>Acariformes</taxon>
        <taxon>Trombidiformes</taxon>
        <taxon>Prostigmata</taxon>
        <taxon>Eupodina</taxon>
        <taxon>Eriophyoidea</taxon>
        <taxon>Eriophyidae</taxon>
        <taxon>Eriophyinae</taxon>
        <taxon>Aceriini</taxon>
        <taxon>Aceria</taxon>
    </lineage>
</organism>
<feature type="compositionally biased region" description="Basic residues" evidence="5">
    <location>
        <begin position="9"/>
        <end position="21"/>
    </location>
</feature>
<dbReference type="FunFam" id="1.10.168.20:FF:000001">
    <property type="entry name" value="40S ribosomal protein S8"/>
    <property type="match status" value="1"/>
</dbReference>
<comment type="similarity">
    <text evidence="1 4">Belongs to the eukaryotic ribosomal protein eS8 family.</text>
</comment>
<dbReference type="CDD" id="cd11380">
    <property type="entry name" value="Ribosomal_S8e_like"/>
    <property type="match status" value="1"/>
</dbReference>
<keyword evidence="2 4" id="KW-0689">Ribosomal protein</keyword>
<dbReference type="Gene3D" id="3.10.290.70">
    <property type="match status" value="1"/>
</dbReference>
<name>A0A6G1SH96_9ACAR</name>
<dbReference type="GO" id="GO:1990904">
    <property type="term" value="C:ribonucleoprotein complex"/>
    <property type="evidence" value="ECO:0007669"/>
    <property type="project" value="UniProtKB-KW"/>
</dbReference>
<dbReference type="InterPro" id="IPR022309">
    <property type="entry name" value="Ribosomal_Se8/biogenesis_NSA2"/>
</dbReference>
<dbReference type="Pfam" id="PF01201">
    <property type="entry name" value="Ribosomal_S8e"/>
    <property type="match status" value="1"/>
</dbReference>
<dbReference type="AlphaFoldDB" id="A0A6G1SH96"/>
<evidence type="ECO:0000256" key="4">
    <source>
        <dbReference type="RuleBase" id="RU000669"/>
    </source>
</evidence>
<evidence type="ECO:0000256" key="2">
    <source>
        <dbReference type="ARBA" id="ARBA00022980"/>
    </source>
</evidence>
<dbReference type="InterPro" id="IPR001047">
    <property type="entry name" value="Ribosomal_eS8"/>
</dbReference>